<keyword evidence="4" id="KW-1185">Reference proteome</keyword>
<evidence type="ECO:0000313" key="4">
    <source>
        <dbReference type="Proteomes" id="UP001153069"/>
    </source>
</evidence>
<dbReference type="AlphaFoldDB" id="A0A9N8E7U5"/>
<feature type="region of interest" description="Disordered" evidence="1">
    <location>
        <begin position="1"/>
        <end position="93"/>
    </location>
</feature>
<feature type="compositionally biased region" description="Low complexity" evidence="1">
    <location>
        <begin position="25"/>
        <end position="43"/>
    </location>
</feature>
<dbReference type="PANTHER" id="PTHR43642:SF1">
    <property type="entry name" value="HYBRID SIGNAL TRANSDUCTION HISTIDINE KINASE G"/>
    <property type="match status" value="1"/>
</dbReference>
<proteinExistence type="predicted"/>
<evidence type="ECO:0000256" key="1">
    <source>
        <dbReference type="SAM" id="MobiDB-lite"/>
    </source>
</evidence>
<dbReference type="Gene3D" id="3.40.50.300">
    <property type="entry name" value="P-loop containing nucleotide triphosphate hydrolases"/>
    <property type="match status" value="1"/>
</dbReference>
<reference evidence="3" key="1">
    <citation type="submission" date="2020-06" db="EMBL/GenBank/DDBJ databases">
        <authorList>
            <consortium name="Plant Systems Biology data submission"/>
        </authorList>
    </citation>
    <scope>NUCLEOTIDE SEQUENCE</scope>
    <source>
        <strain evidence="3">D6</strain>
    </source>
</reference>
<dbReference type="OrthoDB" id="57428at2759"/>
<dbReference type="InterPro" id="IPR041664">
    <property type="entry name" value="AAA_16"/>
</dbReference>
<feature type="domain" description="Orc1-like AAA ATPase" evidence="2">
    <location>
        <begin position="110"/>
        <end position="305"/>
    </location>
</feature>
<dbReference type="PROSITE" id="PS00675">
    <property type="entry name" value="SIGMA54_INTERACT_1"/>
    <property type="match status" value="1"/>
</dbReference>
<organism evidence="3 4">
    <name type="scientific">Seminavis robusta</name>
    <dbReference type="NCBI Taxonomy" id="568900"/>
    <lineage>
        <taxon>Eukaryota</taxon>
        <taxon>Sar</taxon>
        <taxon>Stramenopiles</taxon>
        <taxon>Ochrophyta</taxon>
        <taxon>Bacillariophyta</taxon>
        <taxon>Bacillariophyceae</taxon>
        <taxon>Bacillariophycidae</taxon>
        <taxon>Naviculales</taxon>
        <taxon>Naviculaceae</taxon>
        <taxon>Seminavis</taxon>
    </lineage>
</organism>
<dbReference type="InterPro" id="IPR025662">
    <property type="entry name" value="Sigma_54_int_dom_ATP-bd_1"/>
</dbReference>
<dbReference type="Proteomes" id="UP001153069">
    <property type="component" value="Unassembled WGS sequence"/>
</dbReference>
<gene>
    <name evidence="3" type="ORF">SEMRO_638_G179610.1</name>
</gene>
<dbReference type="EMBL" id="CAICTM010000637">
    <property type="protein sequence ID" value="CAB9514201.1"/>
    <property type="molecule type" value="Genomic_DNA"/>
</dbReference>
<protein>
    <submittedName>
        <fullName evidence="3">Transcriptional regulator</fullName>
    </submittedName>
</protein>
<comment type="caution">
    <text evidence="3">The sequence shown here is derived from an EMBL/GenBank/DDBJ whole genome shotgun (WGS) entry which is preliminary data.</text>
</comment>
<accession>A0A9N8E7U5</accession>
<dbReference type="SUPFAM" id="SSF52540">
    <property type="entry name" value="P-loop containing nucleoside triphosphate hydrolases"/>
    <property type="match status" value="1"/>
</dbReference>
<dbReference type="InterPro" id="IPR027417">
    <property type="entry name" value="P-loop_NTPase"/>
</dbReference>
<evidence type="ECO:0000259" key="2">
    <source>
        <dbReference type="Pfam" id="PF13191"/>
    </source>
</evidence>
<dbReference type="InterPro" id="IPR053159">
    <property type="entry name" value="Hybrid_Histidine_Kinase"/>
</dbReference>
<dbReference type="PANTHER" id="PTHR43642">
    <property type="entry name" value="HYBRID SIGNAL TRANSDUCTION HISTIDINE KINASE G"/>
    <property type="match status" value="1"/>
</dbReference>
<sequence length="1139" mass="127388">MPPNPTTVDPADEVSTLASSVSGKTGSSTADYTTSTSASSPTSRVLAYNRGSSRRSFFSSTSDHGDKDAATRRSTTSNEILAPSTTSASKTKKATRDMTINKLRFYGLGLIGRSDETTTLREIAKRAKDTGGKELILISGESGTGKTVLAKTIENEKTNQGLFAATKFDLKFRDSQVPYAGIVGACREICRQLLLLREVDEERFQTVCQEIQQVLGSDQSLLASMVSGMDEILDIKPQRRRQRQQAMQEKMNRTVYAFQRFFQKLCALFPKSVMIFFDDCQWADFTSLHLLETLLSDDQIEGLVVLGCYRSEEVFDAHMLSQTIRNLQAKANDTFHISRLYVGNLQEHQVQEFVMELLSMDKQSQIDNLATLCHKKTMGNAFFLKQFLSHIHEEALLIYNFGLMKWTWDEQEIAIKVSATDNVLDLLKKKMELLDPEVNELLTVLACLGSDLPDNVVAIVWSDYCDANPLKTPQRQFTLNSLLDAAVEEGFLEHHPALSIYQFVHDKVHECCLEATDPLHLPVTMATIGRVVLAQVKQGTLEEQFLFTAVNLMNESLPPEDEKDRVTLGKLNAEAAQNAAGASSFVSASQYIKKCLDLLPDSRWSDELYTFTLNTYSLGAEVEACMGWANLETMNAYCDEVLVHAQSEPDKFRAYNVRQESALMQNQHEESVRQGMEILKKLGYRFPKRASAIELATIFRVVGSLFSLKKRTVEEIDSLPISTDTIQRQIMHVLDKTVSCCYLANDKRLPLVIIACLQITLKHGLSDYSAVAYALYGMILASLGEIEGASRVADCALAIIEKIDCRSAIARVLFLLNAMLRPWFLPYQDCRRALLNGYNAGLCAGDVENGMWCIAMYITMGFQAGVCLTSLEADTHIYVKQATELRQLQCYVYTSMFQSVVQELTGTLDSNIGVDKTTLPGFKELTTVQQFQTLDMERSRLCAIMGHHSEGAELSIKRRDNYAKDSVGLFWNIGDPFYRAISLFHVARDTKKKKFLKLAKKQRAIIKKLAKSGNPNVSHYECILDAESAAISGRADKVEELYQKGVVMAARSGFLMDAALGSERCAEFLLSQKNDQGGGAFRMKEAVRYYTEWGAHRKVQELEKRRDGVLPGPQASLYQSPSKQITMQQVSVLDDEIDG</sequence>
<evidence type="ECO:0000313" key="3">
    <source>
        <dbReference type="EMBL" id="CAB9514201.1"/>
    </source>
</evidence>
<dbReference type="Pfam" id="PF13191">
    <property type="entry name" value="AAA_16"/>
    <property type="match status" value="1"/>
</dbReference>
<name>A0A9N8E7U5_9STRA</name>